<evidence type="ECO:0000256" key="8">
    <source>
        <dbReference type="ARBA" id="ARBA00023136"/>
    </source>
</evidence>
<dbReference type="NCBIfam" id="TIGR02532">
    <property type="entry name" value="IV_pilin_GFxxxE"/>
    <property type="match status" value="1"/>
</dbReference>
<evidence type="ECO:0000256" key="2">
    <source>
        <dbReference type="ARBA" id="ARBA00021549"/>
    </source>
</evidence>
<dbReference type="InterPro" id="IPR045584">
    <property type="entry name" value="Pilin-like"/>
</dbReference>
<evidence type="ECO:0000256" key="3">
    <source>
        <dbReference type="ARBA" id="ARBA00022475"/>
    </source>
</evidence>
<dbReference type="Proteomes" id="UP001595840">
    <property type="component" value="Unassembled WGS sequence"/>
</dbReference>
<accession>A0ABV8VAS0</accession>
<keyword evidence="14" id="KW-1185">Reference proteome</keyword>
<keyword evidence="8 11" id="KW-0472">Membrane</keyword>
<keyword evidence="4" id="KW-0488">Methylation</keyword>
<comment type="subcellular location">
    <subcellularLocation>
        <location evidence="1">Cell inner membrane</location>
        <topology evidence="1">Single-pass membrane protein</topology>
    </subcellularLocation>
</comment>
<organism evidence="13 14">
    <name type="scientific">Simiduia curdlanivorans</name>
    <dbReference type="NCBI Taxonomy" id="1492769"/>
    <lineage>
        <taxon>Bacteria</taxon>
        <taxon>Pseudomonadati</taxon>
        <taxon>Pseudomonadota</taxon>
        <taxon>Gammaproteobacteria</taxon>
        <taxon>Cellvibrionales</taxon>
        <taxon>Cellvibrionaceae</taxon>
        <taxon>Simiduia</taxon>
    </lineage>
</organism>
<evidence type="ECO:0000256" key="9">
    <source>
        <dbReference type="ARBA" id="ARBA00025772"/>
    </source>
</evidence>
<feature type="transmembrane region" description="Helical" evidence="11">
    <location>
        <begin position="12"/>
        <end position="30"/>
    </location>
</feature>
<reference evidence="14" key="1">
    <citation type="journal article" date="2019" name="Int. J. Syst. Evol. Microbiol.">
        <title>The Global Catalogue of Microorganisms (GCM) 10K type strain sequencing project: providing services to taxonomists for standard genome sequencing and annotation.</title>
        <authorList>
            <consortium name="The Broad Institute Genomics Platform"/>
            <consortium name="The Broad Institute Genome Sequencing Center for Infectious Disease"/>
            <person name="Wu L."/>
            <person name="Ma J."/>
        </authorList>
    </citation>
    <scope>NUCLEOTIDE SEQUENCE [LARGE SCALE GENOMIC DNA]</scope>
    <source>
        <strain evidence="14">CECT 8570</strain>
    </source>
</reference>
<dbReference type="PROSITE" id="PS00409">
    <property type="entry name" value="PROKAR_NTER_METHYL"/>
    <property type="match status" value="1"/>
</dbReference>
<dbReference type="RefSeq" id="WP_290262566.1">
    <property type="nucleotide sequence ID" value="NZ_JAUFQG010000004.1"/>
</dbReference>
<sequence>MIKQSGFTLIELMITLVILAVVIGLAAPSFNSQAQRARTDSAAEELRSALLFARSEAVKRAQRVSVCVANAAATACDAAGSWENGWIVFVDTAATDAAATPVVGNVLKQKAGLPSGLDVAAAAGADSRYFIRYAASGMLARLSNLPVDVTFVPSACVDSNARQLTVQLSGTAAISSMVCP</sequence>
<protein>
    <recommendedName>
        <fullName evidence="2">Type II secretion system protein H</fullName>
    </recommendedName>
    <alternativeName>
        <fullName evidence="10">General secretion pathway protein H</fullName>
    </alternativeName>
</protein>
<keyword evidence="3" id="KW-1003">Cell membrane</keyword>
<evidence type="ECO:0000313" key="14">
    <source>
        <dbReference type="Proteomes" id="UP001595840"/>
    </source>
</evidence>
<keyword evidence="5" id="KW-0997">Cell inner membrane</keyword>
<feature type="domain" description="General secretion pathway GspH" evidence="12">
    <location>
        <begin position="42"/>
        <end position="170"/>
    </location>
</feature>
<evidence type="ECO:0000256" key="6">
    <source>
        <dbReference type="ARBA" id="ARBA00022692"/>
    </source>
</evidence>
<comment type="similarity">
    <text evidence="9">Belongs to the GSP H family.</text>
</comment>
<dbReference type="InterPro" id="IPR012902">
    <property type="entry name" value="N_methyl_site"/>
</dbReference>
<name>A0ABV8VAS0_9GAMM</name>
<evidence type="ECO:0000256" key="7">
    <source>
        <dbReference type="ARBA" id="ARBA00022989"/>
    </source>
</evidence>
<dbReference type="InterPro" id="IPR022346">
    <property type="entry name" value="T2SS_GspH"/>
</dbReference>
<evidence type="ECO:0000256" key="10">
    <source>
        <dbReference type="ARBA" id="ARBA00030775"/>
    </source>
</evidence>
<dbReference type="SUPFAM" id="SSF54523">
    <property type="entry name" value="Pili subunits"/>
    <property type="match status" value="1"/>
</dbReference>
<evidence type="ECO:0000256" key="1">
    <source>
        <dbReference type="ARBA" id="ARBA00004377"/>
    </source>
</evidence>
<evidence type="ECO:0000313" key="13">
    <source>
        <dbReference type="EMBL" id="MFC4364164.1"/>
    </source>
</evidence>
<dbReference type="EMBL" id="JBHSCX010000021">
    <property type="protein sequence ID" value="MFC4364164.1"/>
    <property type="molecule type" value="Genomic_DNA"/>
</dbReference>
<comment type="caution">
    <text evidence="13">The sequence shown here is derived from an EMBL/GenBank/DDBJ whole genome shotgun (WGS) entry which is preliminary data.</text>
</comment>
<dbReference type="Gene3D" id="3.55.40.10">
    <property type="entry name" value="minor pseudopilin epsh domain"/>
    <property type="match status" value="1"/>
</dbReference>
<evidence type="ECO:0000256" key="11">
    <source>
        <dbReference type="SAM" id="Phobius"/>
    </source>
</evidence>
<dbReference type="PANTHER" id="PTHR30093:SF41">
    <property type="entry name" value="TYPE II SECRETION SYSTEM PROTEIN H"/>
    <property type="match status" value="1"/>
</dbReference>
<dbReference type="PANTHER" id="PTHR30093">
    <property type="entry name" value="GENERAL SECRETION PATHWAY PROTEIN G"/>
    <property type="match status" value="1"/>
</dbReference>
<gene>
    <name evidence="13" type="ORF">ACFOX3_17765</name>
</gene>
<dbReference type="Pfam" id="PF07963">
    <property type="entry name" value="N_methyl"/>
    <property type="match status" value="1"/>
</dbReference>
<evidence type="ECO:0000259" key="12">
    <source>
        <dbReference type="Pfam" id="PF12019"/>
    </source>
</evidence>
<evidence type="ECO:0000256" key="5">
    <source>
        <dbReference type="ARBA" id="ARBA00022519"/>
    </source>
</evidence>
<keyword evidence="6 11" id="KW-0812">Transmembrane</keyword>
<keyword evidence="7 11" id="KW-1133">Transmembrane helix</keyword>
<proteinExistence type="inferred from homology"/>
<evidence type="ECO:0000256" key="4">
    <source>
        <dbReference type="ARBA" id="ARBA00022481"/>
    </source>
</evidence>
<dbReference type="Pfam" id="PF12019">
    <property type="entry name" value="GspH"/>
    <property type="match status" value="1"/>
</dbReference>